<evidence type="ECO:0000256" key="2">
    <source>
        <dbReference type="ARBA" id="ARBA00022857"/>
    </source>
</evidence>
<dbReference type="CDD" id="cd05233">
    <property type="entry name" value="SDR_c"/>
    <property type="match status" value="1"/>
</dbReference>
<keyword evidence="3" id="KW-0560">Oxidoreductase</keyword>
<gene>
    <name evidence="5" type="ORF">C0039_16890</name>
</gene>
<name>A0A2N5WYX0_9GAMM</name>
<dbReference type="PRINTS" id="PR00081">
    <property type="entry name" value="GDHRDH"/>
</dbReference>
<dbReference type="InterPro" id="IPR002347">
    <property type="entry name" value="SDR_fam"/>
</dbReference>
<accession>A0A2N5WYX0</accession>
<evidence type="ECO:0000256" key="4">
    <source>
        <dbReference type="RuleBase" id="RU000363"/>
    </source>
</evidence>
<evidence type="ECO:0000256" key="3">
    <source>
        <dbReference type="ARBA" id="ARBA00023002"/>
    </source>
</evidence>
<evidence type="ECO:0000313" key="6">
    <source>
        <dbReference type="Proteomes" id="UP000235005"/>
    </source>
</evidence>
<dbReference type="Pfam" id="PF00106">
    <property type="entry name" value="adh_short"/>
    <property type="match status" value="1"/>
</dbReference>
<dbReference type="InterPro" id="IPR036291">
    <property type="entry name" value="NAD(P)-bd_dom_sf"/>
</dbReference>
<evidence type="ECO:0000313" key="5">
    <source>
        <dbReference type="EMBL" id="PLW67418.1"/>
    </source>
</evidence>
<dbReference type="GO" id="GO:0016491">
    <property type="term" value="F:oxidoreductase activity"/>
    <property type="evidence" value="ECO:0007669"/>
    <property type="project" value="UniProtKB-KW"/>
</dbReference>
<dbReference type="AlphaFoldDB" id="A0A2N5WYX0"/>
<keyword evidence="6" id="KW-1185">Reference proteome</keyword>
<dbReference type="EMBL" id="PKUS01000029">
    <property type="protein sequence ID" value="PLW67418.1"/>
    <property type="molecule type" value="Genomic_DNA"/>
</dbReference>
<dbReference type="FunFam" id="3.40.50.720:FF:000084">
    <property type="entry name" value="Short-chain dehydrogenase reductase"/>
    <property type="match status" value="1"/>
</dbReference>
<dbReference type="PANTHER" id="PTHR43391:SF14">
    <property type="entry name" value="DEHYDROGENASE_REDUCTASE SDR FAMILY PROTEIN 7-LIKE"/>
    <property type="match status" value="1"/>
</dbReference>
<evidence type="ECO:0000256" key="1">
    <source>
        <dbReference type="ARBA" id="ARBA00006484"/>
    </source>
</evidence>
<organism evidence="5 6">
    <name type="scientific">Pseudohalioglobus lutimaris</name>
    <dbReference type="NCBI Taxonomy" id="1737061"/>
    <lineage>
        <taxon>Bacteria</taxon>
        <taxon>Pseudomonadati</taxon>
        <taxon>Pseudomonadota</taxon>
        <taxon>Gammaproteobacteria</taxon>
        <taxon>Cellvibrionales</taxon>
        <taxon>Halieaceae</taxon>
        <taxon>Pseudohalioglobus</taxon>
    </lineage>
</organism>
<reference evidence="5 6" key="1">
    <citation type="submission" date="2018-01" db="EMBL/GenBank/DDBJ databases">
        <title>The draft genome sequence of Halioglobus lutimaris HF004.</title>
        <authorList>
            <person name="Du Z.-J."/>
            <person name="Shi M.-J."/>
        </authorList>
    </citation>
    <scope>NUCLEOTIDE SEQUENCE [LARGE SCALE GENOMIC DNA]</scope>
    <source>
        <strain evidence="5 6">HF004</strain>
    </source>
</reference>
<comment type="caution">
    <text evidence="5">The sequence shown here is derived from an EMBL/GenBank/DDBJ whole genome shotgun (WGS) entry which is preliminary data.</text>
</comment>
<dbReference type="Gene3D" id="3.40.50.720">
    <property type="entry name" value="NAD(P)-binding Rossmann-like Domain"/>
    <property type="match status" value="1"/>
</dbReference>
<sequence length="280" mass="30179">MQLFANKVAVVTGAASGIGLGLARHCAREGMQLVLADRNAEQLLGVTDELRADGAKVVAVTTDVSDPRALDTLADAAYKAFGQVDLLINNAGVLISGLSWERPPEDWQWILNINLMGVVHGLHSFVPRMLEQDTPGHIVNVASLAGLLAAPLMGPYTVSKQAVVALTETLHYELASIDAKLKTSVVCPGPISTGIANSGTSRPVTSTVAREANSELMSFLETGIEEGMPPAECARIIFEGIRKEQFWIFTHDDFKDSYKARADSVIESTNPEYQIYVTQE</sequence>
<protein>
    <submittedName>
        <fullName evidence="5">KR domain-containing protein</fullName>
    </submittedName>
</protein>
<dbReference type="PROSITE" id="PS00061">
    <property type="entry name" value="ADH_SHORT"/>
    <property type="match status" value="1"/>
</dbReference>
<dbReference type="Proteomes" id="UP000235005">
    <property type="component" value="Unassembled WGS sequence"/>
</dbReference>
<dbReference type="PRINTS" id="PR00080">
    <property type="entry name" value="SDRFAMILY"/>
</dbReference>
<dbReference type="RefSeq" id="WP_075998732.1">
    <property type="nucleotide sequence ID" value="NZ_PKUS01000029.1"/>
</dbReference>
<dbReference type="OrthoDB" id="6503536at2"/>
<proteinExistence type="inferred from homology"/>
<dbReference type="PANTHER" id="PTHR43391">
    <property type="entry name" value="RETINOL DEHYDROGENASE-RELATED"/>
    <property type="match status" value="1"/>
</dbReference>
<dbReference type="SUPFAM" id="SSF51735">
    <property type="entry name" value="NAD(P)-binding Rossmann-fold domains"/>
    <property type="match status" value="1"/>
</dbReference>
<keyword evidence="2" id="KW-0521">NADP</keyword>
<dbReference type="InterPro" id="IPR020904">
    <property type="entry name" value="Sc_DH/Rdtase_CS"/>
</dbReference>
<comment type="similarity">
    <text evidence="1 4">Belongs to the short-chain dehydrogenases/reductases (SDR) family.</text>
</comment>